<feature type="transmembrane region" description="Helical" evidence="7">
    <location>
        <begin position="26"/>
        <end position="47"/>
    </location>
</feature>
<keyword evidence="4 7" id="KW-1133">Transmembrane helix</keyword>
<keyword evidence="3 6" id="KW-0812">Transmembrane</keyword>
<evidence type="ECO:0000313" key="8">
    <source>
        <dbReference type="EMBL" id="PKG29546.1"/>
    </source>
</evidence>
<comment type="similarity">
    <text evidence="6">Belongs to the drug/metabolite transporter (DMT) superfamily. Small multidrug resistance (SMR) (TC 2.A.7.1) family.</text>
</comment>
<evidence type="ECO:0000256" key="2">
    <source>
        <dbReference type="ARBA" id="ARBA00022475"/>
    </source>
</evidence>
<dbReference type="AlphaFoldDB" id="A0A2N0ZJA2"/>
<evidence type="ECO:0000256" key="6">
    <source>
        <dbReference type="RuleBase" id="RU003942"/>
    </source>
</evidence>
<name>A0A2N0ZJA2_9BACI</name>
<proteinExistence type="inferred from homology"/>
<comment type="subcellular location">
    <subcellularLocation>
        <location evidence="1 6">Cell membrane</location>
        <topology evidence="1 6">Multi-pass membrane protein</topology>
    </subcellularLocation>
</comment>
<dbReference type="InterPro" id="IPR045324">
    <property type="entry name" value="Small_multidrug_res"/>
</dbReference>
<dbReference type="EMBL" id="PISD01000013">
    <property type="protein sequence ID" value="PKG29546.1"/>
    <property type="molecule type" value="Genomic_DNA"/>
</dbReference>
<organism evidence="8 9">
    <name type="scientific">Cytobacillus horneckiae</name>
    <dbReference type="NCBI Taxonomy" id="549687"/>
    <lineage>
        <taxon>Bacteria</taxon>
        <taxon>Bacillati</taxon>
        <taxon>Bacillota</taxon>
        <taxon>Bacilli</taxon>
        <taxon>Bacillales</taxon>
        <taxon>Bacillaceae</taxon>
        <taxon>Cytobacillus</taxon>
    </lineage>
</organism>
<dbReference type="GO" id="GO:0005886">
    <property type="term" value="C:plasma membrane"/>
    <property type="evidence" value="ECO:0007669"/>
    <property type="project" value="UniProtKB-SubCell"/>
</dbReference>
<dbReference type="Gene3D" id="1.10.3730.20">
    <property type="match status" value="1"/>
</dbReference>
<protein>
    <submittedName>
        <fullName evidence="8">Chaperonin</fullName>
    </submittedName>
</protein>
<dbReference type="InterPro" id="IPR037185">
    <property type="entry name" value="EmrE-like"/>
</dbReference>
<evidence type="ECO:0000256" key="3">
    <source>
        <dbReference type="ARBA" id="ARBA00022692"/>
    </source>
</evidence>
<keyword evidence="5 7" id="KW-0472">Membrane</keyword>
<sequence length="111" mass="11729">MWLLVVIAALFEIGWATGLKYANDPMTWTLTIIGIVVSFSLLIVSSVKLPTSTVYAVFVGLGTVGTVIVDVIFFGTSLNIGAILFVALLLVGVIGLKMVTVEKKEVKGAGK</sequence>
<evidence type="ECO:0000313" key="9">
    <source>
        <dbReference type="Proteomes" id="UP000233343"/>
    </source>
</evidence>
<feature type="transmembrane region" description="Helical" evidence="7">
    <location>
        <begin position="54"/>
        <end position="74"/>
    </location>
</feature>
<evidence type="ECO:0000256" key="7">
    <source>
        <dbReference type="SAM" id="Phobius"/>
    </source>
</evidence>
<keyword evidence="9" id="KW-1185">Reference proteome</keyword>
<comment type="caution">
    <text evidence="8">The sequence shown here is derived from an EMBL/GenBank/DDBJ whole genome shotgun (WGS) entry which is preliminary data.</text>
</comment>
<dbReference type="PANTHER" id="PTHR30561">
    <property type="entry name" value="SMR FAMILY PROTON-DEPENDENT DRUG EFFLUX TRANSPORTER SUGE"/>
    <property type="match status" value="1"/>
</dbReference>
<dbReference type="InterPro" id="IPR000390">
    <property type="entry name" value="Small_drug/metabolite_transptr"/>
</dbReference>
<dbReference type="PANTHER" id="PTHR30561:SF7">
    <property type="entry name" value="GUANIDINIUM EFFLUX SYSTEM SUBUNIT GDNC-RELATED"/>
    <property type="match status" value="1"/>
</dbReference>
<evidence type="ECO:0000256" key="5">
    <source>
        <dbReference type="ARBA" id="ARBA00023136"/>
    </source>
</evidence>
<dbReference type="RefSeq" id="WP_066192533.1">
    <property type="nucleotide sequence ID" value="NZ_JARMMB010000020.1"/>
</dbReference>
<dbReference type="Proteomes" id="UP000233343">
    <property type="component" value="Unassembled WGS sequence"/>
</dbReference>
<dbReference type="SUPFAM" id="SSF103481">
    <property type="entry name" value="Multidrug resistance efflux transporter EmrE"/>
    <property type="match status" value="1"/>
</dbReference>
<gene>
    <name evidence="8" type="ORF">CWS20_06625</name>
</gene>
<keyword evidence="2" id="KW-1003">Cell membrane</keyword>
<evidence type="ECO:0000256" key="1">
    <source>
        <dbReference type="ARBA" id="ARBA00004651"/>
    </source>
</evidence>
<feature type="transmembrane region" description="Helical" evidence="7">
    <location>
        <begin position="80"/>
        <end position="99"/>
    </location>
</feature>
<reference evidence="8 9" key="1">
    <citation type="journal article" date="2010" name="Int. J. Syst. Evol. Microbiol.">
        <title>Bacillus horneckiae sp. nov., isolated from a spacecraft-assembly clean room.</title>
        <authorList>
            <person name="Vaishampayan P."/>
            <person name="Probst A."/>
            <person name="Krishnamurthi S."/>
            <person name="Ghosh S."/>
            <person name="Osman S."/>
            <person name="McDowall A."/>
            <person name="Ruckmani A."/>
            <person name="Mayilraj S."/>
            <person name="Venkateswaran K."/>
        </authorList>
    </citation>
    <scope>NUCLEOTIDE SEQUENCE [LARGE SCALE GENOMIC DNA]</scope>
    <source>
        <strain evidence="9">1PO1SC</strain>
    </source>
</reference>
<dbReference type="GO" id="GO:0022857">
    <property type="term" value="F:transmembrane transporter activity"/>
    <property type="evidence" value="ECO:0007669"/>
    <property type="project" value="InterPro"/>
</dbReference>
<accession>A0A2N0ZJA2</accession>
<dbReference type="Pfam" id="PF00893">
    <property type="entry name" value="Multi_Drug_Res"/>
    <property type="match status" value="1"/>
</dbReference>
<evidence type="ECO:0000256" key="4">
    <source>
        <dbReference type="ARBA" id="ARBA00022989"/>
    </source>
</evidence>